<sequence>MTGTLQPTRTRAQRLYLYGLVPSAARPPDDLAGIDGNLVRVIRLGRVAALVSDAPSGREPGLPDDVRVHAQVLDTVARAETVLPMRFGATTSDESLPDAVPVEHQARHADALRALAGTVQFTVFARYREEAVLAQLVAEDPEIRHLRSITRGRSEVSTYHERLRLGELVVAGLERRRARDEQLVVAAVSAFTQASRAHEVTRSGDVADLALLVRREDAVPLEDALEGLAAQVADRMSVRLVGPQAPYDFAEEV</sequence>
<dbReference type="PANTHER" id="PTHR36852">
    <property type="entry name" value="PROTEIN GVPL 2"/>
    <property type="match status" value="1"/>
</dbReference>
<dbReference type="EMBL" id="FUZQ01000005">
    <property type="protein sequence ID" value="SKC72111.1"/>
    <property type="molecule type" value="Genomic_DNA"/>
</dbReference>
<keyword evidence="1" id="KW-0304">Gas vesicle</keyword>
<dbReference type="STRING" id="526729.SAMN04324258_3103"/>
<reference evidence="4 5" key="1">
    <citation type="submission" date="2017-02" db="EMBL/GenBank/DDBJ databases">
        <authorList>
            <person name="Peterson S.W."/>
        </authorList>
    </citation>
    <scope>NUCLEOTIDE SEQUENCE [LARGE SCALE GENOMIC DNA]</scope>
    <source>
        <strain evidence="4 5">DSM 21481</strain>
    </source>
</reference>
<comment type="similarity">
    <text evidence="3">Belongs to the gas vesicle GvpF/GvpL family.</text>
</comment>
<proteinExistence type="inferred from homology"/>
<dbReference type="RefSeq" id="WP_079575354.1">
    <property type="nucleotide sequence ID" value="NZ_FUZQ01000005.1"/>
</dbReference>
<dbReference type="InterPro" id="IPR009430">
    <property type="entry name" value="GvpL/GvpF"/>
</dbReference>
<evidence type="ECO:0000313" key="4">
    <source>
        <dbReference type="EMBL" id="SKC72111.1"/>
    </source>
</evidence>
<evidence type="ECO:0000256" key="2">
    <source>
        <dbReference type="ARBA" id="ARBA00035108"/>
    </source>
</evidence>
<organism evidence="4 5">
    <name type="scientific">Krasilnikoviella flava</name>
    <dbReference type="NCBI Taxonomy" id="526729"/>
    <lineage>
        <taxon>Bacteria</taxon>
        <taxon>Bacillati</taxon>
        <taxon>Actinomycetota</taxon>
        <taxon>Actinomycetes</taxon>
        <taxon>Micrococcales</taxon>
        <taxon>Promicromonosporaceae</taxon>
        <taxon>Krasilnikoviella</taxon>
    </lineage>
</organism>
<accession>A0A1T5L803</accession>
<name>A0A1T5L803_9MICO</name>
<gene>
    <name evidence="4" type="ORF">SAMN04324258_3103</name>
</gene>
<dbReference type="AlphaFoldDB" id="A0A1T5L803"/>
<evidence type="ECO:0000256" key="1">
    <source>
        <dbReference type="ARBA" id="ARBA00022987"/>
    </source>
</evidence>
<keyword evidence="5" id="KW-1185">Reference proteome</keyword>
<dbReference type="GO" id="GO:0031411">
    <property type="term" value="C:gas vesicle"/>
    <property type="evidence" value="ECO:0007669"/>
    <property type="project" value="UniProtKB-SubCell"/>
</dbReference>
<dbReference type="Pfam" id="PF06386">
    <property type="entry name" value="GvpL_GvpF"/>
    <property type="match status" value="1"/>
</dbReference>
<comment type="subcellular location">
    <subcellularLocation>
        <location evidence="2">Gas vesicle</location>
    </subcellularLocation>
</comment>
<dbReference type="GO" id="GO:0031412">
    <property type="term" value="P:gas vesicle organization"/>
    <property type="evidence" value="ECO:0007669"/>
    <property type="project" value="InterPro"/>
</dbReference>
<evidence type="ECO:0000313" key="5">
    <source>
        <dbReference type="Proteomes" id="UP000189777"/>
    </source>
</evidence>
<dbReference type="PANTHER" id="PTHR36852:SF1">
    <property type="entry name" value="PROTEIN GVPL 2"/>
    <property type="match status" value="1"/>
</dbReference>
<protein>
    <submittedName>
        <fullName evidence="4">Gas vesicle synthesis protein GvpL/GvpF</fullName>
    </submittedName>
</protein>
<dbReference type="OrthoDB" id="4864106at2"/>
<dbReference type="Proteomes" id="UP000189777">
    <property type="component" value="Unassembled WGS sequence"/>
</dbReference>
<evidence type="ECO:0000256" key="3">
    <source>
        <dbReference type="ARBA" id="ARBA00035643"/>
    </source>
</evidence>